<dbReference type="EMBL" id="MU865930">
    <property type="protein sequence ID" value="KAK4450965.1"/>
    <property type="molecule type" value="Genomic_DNA"/>
</dbReference>
<evidence type="ECO:0000259" key="3">
    <source>
        <dbReference type="PROSITE" id="PS50022"/>
    </source>
</evidence>
<organism evidence="4 5">
    <name type="scientific">Podospora aff. communis PSN243</name>
    <dbReference type="NCBI Taxonomy" id="3040156"/>
    <lineage>
        <taxon>Eukaryota</taxon>
        <taxon>Fungi</taxon>
        <taxon>Dikarya</taxon>
        <taxon>Ascomycota</taxon>
        <taxon>Pezizomycotina</taxon>
        <taxon>Sordariomycetes</taxon>
        <taxon>Sordariomycetidae</taxon>
        <taxon>Sordariales</taxon>
        <taxon>Podosporaceae</taxon>
        <taxon>Podospora</taxon>
    </lineage>
</organism>
<dbReference type="Pfam" id="PF09118">
    <property type="entry name" value="GO-like_E_set"/>
    <property type="match status" value="1"/>
</dbReference>
<accession>A0AAV9GTP2</accession>
<dbReference type="Pfam" id="PF07250">
    <property type="entry name" value="Glyoxal_oxid_N"/>
    <property type="match status" value="1"/>
</dbReference>
<dbReference type="Gene3D" id="2.60.120.260">
    <property type="entry name" value="Galactose-binding domain-like"/>
    <property type="match status" value="1"/>
</dbReference>
<evidence type="ECO:0000256" key="1">
    <source>
        <dbReference type="ARBA" id="ARBA00022729"/>
    </source>
</evidence>
<evidence type="ECO:0000256" key="2">
    <source>
        <dbReference type="SAM" id="Phobius"/>
    </source>
</evidence>
<evidence type="ECO:0000313" key="5">
    <source>
        <dbReference type="Proteomes" id="UP001321760"/>
    </source>
</evidence>
<keyword evidence="1" id="KW-0732">Signal</keyword>
<dbReference type="InterPro" id="IPR014756">
    <property type="entry name" value="Ig_E-set"/>
</dbReference>
<dbReference type="SUPFAM" id="SSF81296">
    <property type="entry name" value="E set domains"/>
    <property type="match status" value="1"/>
</dbReference>
<gene>
    <name evidence="4" type="ORF">QBC34DRAFT_296063</name>
</gene>
<dbReference type="PANTHER" id="PTHR32208">
    <property type="entry name" value="SECRETED PROTEIN-RELATED"/>
    <property type="match status" value="1"/>
</dbReference>
<keyword evidence="2" id="KW-0472">Membrane</keyword>
<reference evidence="4" key="2">
    <citation type="submission" date="2023-05" db="EMBL/GenBank/DDBJ databases">
        <authorList>
            <consortium name="Lawrence Berkeley National Laboratory"/>
            <person name="Steindorff A."/>
            <person name="Hensen N."/>
            <person name="Bonometti L."/>
            <person name="Westerberg I."/>
            <person name="Brannstrom I.O."/>
            <person name="Guillou S."/>
            <person name="Cros-Aarteil S."/>
            <person name="Calhoun S."/>
            <person name="Haridas S."/>
            <person name="Kuo A."/>
            <person name="Mondo S."/>
            <person name="Pangilinan J."/>
            <person name="Riley R."/>
            <person name="Labutti K."/>
            <person name="Andreopoulos B."/>
            <person name="Lipzen A."/>
            <person name="Chen C."/>
            <person name="Yanf M."/>
            <person name="Daum C."/>
            <person name="Ng V."/>
            <person name="Clum A."/>
            <person name="Ohm R."/>
            <person name="Martin F."/>
            <person name="Silar P."/>
            <person name="Natvig D."/>
            <person name="Lalanne C."/>
            <person name="Gautier V."/>
            <person name="Ament-Velasquez S.L."/>
            <person name="Kruys A."/>
            <person name="Hutchinson M.I."/>
            <person name="Powell A.J."/>
            <person name="Barry K."/>
            <person name="Miller A.N."/>
            <person name="Grigoriev I.V."/>
            <person name="Debuchy R."/>
            <person name="Gladieux P."/>
            <person name="Thoren M.H."/>
            <person name="Johannesson H."/>
        </authorList>
    </citation>
    <scope>NUCLEOTIDE SEQUENCE</scope>
    <source>
        <strain evidence="4">PSN243</strain>
    </source>
</reference>
<dbReference type="PANTHER" id="PTHR32208:SF56">
    <property type="entry name" value="GALACTOSE OXIDASE-RELATED"/>
    <property type="match status" value="1"/>
</dbReference>
<dbReference type="InterPro" id="IPR037293">
    <property type="entry name" value="Gal_Oxidase_central_sf"/>
</dbReference>
<dbReference type="Proteomes" id="UP001321760">
    <property type="component" value="Unassembled WGS sequence"/>
</dbReference>
<dbReference type="InterPro" id="IPR013783">
    <property type="entry name" value="Ig-like_fold"/>
</dbReference>
<keyword evidence="5" id="KW-1185">Reference proteome</keyword>
<dbReference type="AlphaFoldDB" id="A0AAV9GTP2"/>
<comment type="caution">
    <text evidence="4">The sequence shown here is derived from an EMBL/GenBank/DDBJ whole genome shotgun (WGS) entry which is preliminary data.</text>
</comment>
<name>A0AAV9GTP2_9PEZI</name>
<dbReference type="InterPro" id="IPR011043">
    <property type="entry name" value="Gal_Oxase/kelch_b-propeller"/>
</dbReference>
<keyword evidence="2" id="KW-1133">Transmembrane helix</keyword>
<dbReference type="InterPro" id="IPR000421">
    <property type="entry name" value="FA58C"/>
</dbReference>
<feature type="domain" description="F5/8 type C" evidence="3">
    <location>
        <begin position="116"/>
        <end position="259"/>
    </location>
</feature>
<proteinExistence type="predicted"/>
<dbReference type="SUPFAM" id="SSF49785">
    <property type="entry name" value="Galactose-binding domain-like"/>
    <property type="match status" value="1"/>
</dbReference>
<reference evidence="4" key="1">
    <citation type="journal article" date="2023" name="Mol. Phylogenet. Evol.">
        <title>Genome-scale phylogeny and comparative genomics of the fungal order Sordariales.</title>
        <authorList>
            <person name="Hensen N."/>
            <person name="Bonometti L."/>
            <person name="Westerberg I."/>
            <person name="Brannstrom I.O."/>
            <person name="Guillou S."/>
            <person name="Cros-Aarteil S."/>
            <person name="Calhoun S."/>
            <person name="Haridas S."/>
            <person name="Kuo A."/>
            <person name="Mondo S."/>
            <person name="Pangilinan J."/>
            <person name="Riley R."/>
            <person name="LaButti K."/>
            <person name="Andreopoulos B."/>
            <person name="Lipzen A."/>
            <person name="Chen C."/>
            <person name="Yan M."/>
            <person name="Daum C."/>
            <person name="Ng V."/>
            <person name="Clum A."/>
            <person name="Steindorff A."/>
            <person name="Ohm R.A."/>
            <person name="Martin F."/>
            <person name="Silar P."/>
            <person name="Natvig D.O."/>
            <person name="Lalanne C."/>
            <person name="Gautier V."/>
            <person name="Ament-Velasquez S.L."/>
            <person name="Kruys A."/>
            <person name="Hutchinson M.I."/>
            <person name="Powell A.J."/>
            <person name="Barry K."/>
            <person name="Miller A.N."/>
            <person name="Grigoriev I.V."/>
            <person name="Debuchy R."/>
            <person name="Gladieux P."/>
            <person name="Hiltunen Thoren M."/>
            <person name="Johannesson H."/>
        </authorList>
    </citation>
    <scope>NUCLEOTIDE SEQUENCE</scope>
    <source>
        <strain evidence="4">PSN243</strain>
    </source>
</reference>
<dbReference type="PROSITE" id="PS50022">
    <property type="entry name" value="FA58C_3"/>
    <property type="match status" value="1"/>
</dbReference>
<feature type="transmembrane region" description="Helical" evidence="2">
    <location>
        <begin position="60"/>
        <end position="81"/>
    </location>
</feature>
<dbReference type="SUPFAM" id="SSF50965">
    <property type="entry name" value="Galactose oxidase, central domain"/>
    <property type="match status" value="1"/>
</dbReference>
<dbReference type="InterPro" id="IPR015202">
    <property type="entry name" value="GO-like_E_set"/>
</dbReference>
<dbReference type="InterPro" id="IPR009880">
    <property type="entry name" value="Glyoxal_oxidase_N"/>
</dbReference>
<protein>
    <recommendedName>
        <fullName evidence="3">F5/8 type C domain-containing protein</fullName>
    </recommendedName>
</protein>
<dbReference type="Pfam" id="PF00754">
    <property type="entry name" value="F5_F8_type_C"/>
    <property type="match status" value="1"/>
</dbReference>
<keyword evidence="2" id="KW-0812">Transmembrane</keyword>
<sequence>MFNFRRFSHEAVAVPEPDASSESVNLLASVSQDVEKTGLFLHVPSQAATRKSKTLPLVKFLLLTAFASAVFFGHPIARFAARAYNTILHCGGPNSRALIPVIHPAPVDSNQTFFPAAEPWLAKKITDRKLWKLVCSSTGTDKDGCNNVVDDNPKTDWKSATSPGSTHWIIIDLGEKYDVHSLQVVSSTKYRRAGGPRNHKVEVGLTPGDMHVVAYGAWRDLGGEFEAAIFEPRPARYIKLTVFDTHENANNKGFVAINEVNVWKMDGAPKPIPGGGRWTDTVNFPLVPVTAWLNPKTGKLVTVSSSSPSGFDKDQSPTQTILSEWDPATLRATEEVVAKTDHNVFCPGTSMDENGQIFFTGGSSSKIYSIYNLKDGWIKPQNNTIAQPRGYQGQTYLSDGRTFMIGGTWSGGDEDKHGEIYDPSINPSKQQWTSLPDISAKYIKMNESRCDPASGSTDIECVKKEWQQHHPWLFAWKDGTVFHAGPSRQMNWFFLTKGSEKVVGAKSRLNDDDAVCGAAVMYDAAAGSILTAGGAPNYHYWVKEDNRRRGHRFPATKNVHGITLGAPGHPVKTVKLASMNHARIFGNAVILPTGEIFIAGGQTKGEGFLDEECVLTPEIYNPVKGAWREATPNSIPRTYHSWALLLPDATVLVGGGGLDSGRDRTNHYDAQVYQPWYLVNGGERPTIVGQKVIDEYKLGTKISIHTEKEVDLDASLIRYSAVTHSLNNDLRRIHLKLEAKGKGPGGGFLYAADIPGDPGVALPGYWMLFVLKGNVPSVAKTVRLHK</sequence>
<evidence type="ECO:0000313" key="4">
    <source>
        <dbReference type="EMBL" id="KAK4450965.1"/>
    </source>
</evidence>
<dbReference type="Gene3D" id="2.130.10.80">
    <property type="entry name" value="Galactose oxidase/kelch, beta-propeller"/>
    <property type="match status" value="1"/>
</dbReference>
<dbReference type="Gene3D" id="2.60.40.10">
    <property type="entry name" value="Immunoglobulins"/>
    <property type="match status" value="1"/>
</dbReference>
<dbReference type="CDD" id="cd02851">
    <property type="entry name" value="E_set_GO_C"/>
    <property type="match status" value="1"/>
</dbReference>
<dbReference type="InterPro" id="IPR008979">
    <property type="entry name" value="Galactose-bd-like_sf"/>
</dbReference>